<dbReference type="PANTHER" id="PTHR35936:SF19">
    <property type="entry name" value="AMINO-ACID-BINDING PROTEIN YXEM-RELATED"/>
    <property type="match status" value="1"/>
</dbReference>
<dbReference type="Proteomes" id="UP000034228">
    <property type="component" value="Unassembled WGS sequence"/>
</dbReference>
<dbReference type="STRING" id="336831.WG68_11655"/>
<dbReference type="InterPro" id="IPR001638">
    <property type="entry name" value="Solute-binding_3/MltF_N"/>
</dbReference>
<evidence type="ECO:0000313" key="5">
    <source>
        <dbReference type="Proteomes" id="UP000034228"/>
    </source>
</evidence>
<dbReference type="SUPFAM" id="SSF53850">
    <property type="entry name" value="Periplasmic binding protein-like II"/>
    <property type="match status" value="1"/>
</dbReference>
<evidence type="ECO:0000313" key="4">
    <source>
        <dbReference type="EMBL" id="KKO45202.1"/>
    </source>
</evidence>
<organism evidence="4 5">
    <name type="scientific">Arsukibacterium ikkense</name>
    <dbReference type="NCBI Taxonomy" id="336831"/>
    <lineage>
        <taxon>Bacteria</taxon>
        <taxon>Pseudomonadati</taxon>
        <taxon>Pseudomonadota</taxon>
        <taxon>Gammaproteobacteria</taxon>
        <taxon>Chromatiales</taxon>
        <taxon>Chromatiaceae</taxon>
        <taxon>Arsukibacterium</taxon>
    </lineage>
</organism>
<comment type="similarity">
    <text evidence="1">Belongs to the bacterial solute-binding protein 3 family.</text>
</comment>
<dbReference type="SMART" id="SM00062">
    <property type="entry name" value="PBPb"/>
    <property type="match status" value="1"/>
</dbReference>
<name>A0A0M2V2Z5_9GAMM</name>
<dbReference type="PANTHER" id="PTHR35936">
    <property type="entry name" value="MEMBRANE-BOUND LYTIC MUREIN TRANSGLYCOSYLASE F"/>
    <property type="match status" value="1"/>
</dbReference>
<feature type="domain" description="Solute-binding protein family 3/N-terminal" evidence="3">
    <location>
        <begin position="20"/>
        <end position="244"/>
    </location>
</feature>
<proteinExistence type="inferred from homology"/>
<comment type="caution">
    <text evidence="4">The sequence shown here is derived from an EMBL/GenBank/DDBJ whole genome shotgun (WGS) entry which is preliminary data.</text>
</comment>
<dbReference type="EMBL" id="LAHO01000011">
    <property type="protein sequence ID" value="KKO45202.1"/>
    <property type="molecule type" value="Genomic_DNA"/>
</dbReference>
<keyword evidence="5" id="KW-1185">Reference proteome</keyword>
<evidence type="ECO:0000256" key="1">
    <source>
        <dbReference type="ARBA" id="ARBA00010333"/>
    </source>
</evidence>
<accession>A0A0M2V2Z5</accession>
<evidence type="ECO:0000259" key="3">
    <source>
        <dbReference type="SMART" id="SM00062"/>
    </source>
</evidence>
<dbReference type="Pfam" id="PF00497">
    <property type="entry name" value="SBP_bac_3"/>
    <property type="match status" value="1"/>
</dbReference>
<reference evidence="4 5" key="1">
    <citation type="submission" date="2015-03" db="EMBL/GenBank/DDBJ databases">
        <title>Draft genome sequences of two protease-producing strains of Arsukibacterium isolated from two cold and alkaline environments.</title>
        <authorList>
            <person name="Lylloff J.E."/>
            <person name="Skov L.B."/>
            <person name="Jepsen M."/>
            <person name="Hallin P.F."/>
            <person name="Sorensen S.J."/>
            <person name="Stougaard P."/>
            <person name="Glaring M.A."/>
        </authorList>
    </citation>
    <scope>NUCLEOTIDE SEQUENCE [LARGE SCALE GENOMIC DNA]</scope>
    <source>
        <strain evidence="4 5">GCM72</strain>
    </source>
</reference>
<sequence>MLLWLTICCYAVAQQDIRPELEWCLDHLPDRHNYPETGMPFGPTVDFMQEVARRAGVKLRYSPNTPFARCLRLMEQGKTDVMIRLNSSPERERFMFMIPVDYARSEVLLLRKDSPDIESVAGLTQLNLILIRGYTYNAETIKMLTTHRNTIMMDSQDSGLELLLRGRGDALISTAEIARNRIRSNPSYHGQFKFASVSFELTEPRFVHLGLSRASPHANLQQRLADAVQSMIAEGLINEYFHQLPSGPIQL</sequence>
<evidence type="ECO:0000256" key="2">
    <source>
        <dbReference type="ARBA" id="ARBA00022729"/>
    </source>
</evidence>
<gene>
    <name evidence="4" type="ORF">WG68_11655</name>
</gene>
<keyword evidence="2" id="KW-0732">Signal</keyword>
<dbReference type="AlphaFoldDB" id="A0A0M2V2Z5"/>
<dbReference type="Gene3D" id="3.40.190.10">
    <property type="entry name" value="Periplasmic binding protein-like II"/>
    <property type="match status" value="2"/>
</dbReference>
<protein>
    <recommendedName>
        <fullName evidence="3">Solute-binding protein family 3/N-terminal domain-containing protein</fullName>
    </recommendedName>
</protein>